<protein>
    <recommendedName>
        <fullName evidence="4">Bacteriophage holin of superfamily 6 (Holin_LLH)</fullName>
    </recommendedName>
</protein>
<dbReference type="RefSeq" id="WP_084113946.1">
    <property type="nucleotide sequence ID" value="NZ_FWXH01000002.1"/>
</dbReference>
<dbReference type="OrthoDB" id="1934565at2"/>
<keyword evidence="3" id="KW-1185">Reference proteome</keyword>
<reference evidence="2 3" key="1">
    <citation type="submission" date="2017-04" db="EMBL/GenBank/DDBJ databases">
        <authorList>
            <person name="Afonso C.L."/>
            <person name="Miller P.J."/>
            <person name="Scott M.A."/>
            <person name="Spackman E."/>
            <person name="Goraichik I."/>
            <person name="Dimitrov K.M."/>
            <person name="Suarez D.L."/>
            <person name="Swayne D.E."/>
        </authorList>
    </citation>
    <scope>NUCLEOTIDE SEQUENCE [LARGE SCALE GENOMIC DNA]</scope>
    <source>
        <strain evidence="2 3">DSM 12555</strain>
    </source>
</reference>
<accession>A0A1W1X5S9</accession>
<name>A0A1W1X5S9_9CLOT</name>
<evidence type="ECO:0000256" key="1">
    <source>
        <dbReference type="SAM" id="Phobius"/>
    </source>
</evidence>
<dbReference type="EMBL" id="FWXH01000002">
    <property type="protein sequence ID" value="SMC19276.1"/>
    <property type="molecule type" value="Genomic_DNA"/>
</dbReference>
<evidence type="ECO:0000313" key="2">
    <source>
        <dbReference type="EMBL" id="SMC19276.1"/>
    </source>
</evidence>
<dbReference type="STRING" id="1121291.SAMN02745134_00785"/>
<sequence length="110" mass="12236">MEILKNYSTEIIGVVSFVIGLIVPIVIKKGKVILGFIKGKIGDANYNECKTFLENLYELHKEDFSEDKIVSLLDLLDNKFGDHLSRNTIKEIVETVAGIVIADVAKEVAK</sequence>
<gene>
    <name evidence="2" type="ORF">SAMN02745134_00785</name>
</gene>
<organism evidence="2 3">
    <name type="scientific">Clostridium acidisoli DSM 12555</name>
    <dbReference type="NCBI Taxonomy" id="1121291"/>
    <lineage>
        <taxon>Bacteria</taxon>
        <taxon>Bacillati</taxon>
        <taxon>Bacillota</taxon>
        <taxon>Clostridia</taxon>
        <taxon>Eubacteriales</taxon>
        <taxon>Clostridiaceae</taxon>
        <taxon>Clostridium</taxon>
    </lineage>
</organism>
<keyword evidence="1" id="KW-1133">Transmembrane helix</keyword>
<keyword evidence="1" id="KW-0812">Transmembrane</keyword>
<dbReference type="AlphaFoldDB" id="A0A1W1X5S9"/>
<proteinExistence type="predicted"/>
<evidence type="ECO:0008006" key="4">
    <source>
        <dbReference type="Google" id="ProtNLM"/>
    </source>
</evidence>
<evidence type="ECO:0000313" key="3">
    <source>
        <dbReference type="Proteomes" id="UP000192468"/>
    </source>
</evidence>
<dbReference type="Proteomes" id="UP000192468">
    <property type="component" value="Unassembled WGS sequence"/>
</dbReference>
<keyword evidence="1" id="KW-0472">Membrane</keyword>
<feature type="transmembrane region" description="Helical" evidence="1">
    <location>
        <begin position="6"/>
        <end position="27"/>
    </location>
</feature>